<dbReference type="SMART" id="SM00248">
    <property type="entry name" value="ANK"/>
    <property type="match status" value="9"/>
</dbReference>
<dbReference type="Proteomes" id="UP000622797">
    <property type="component" value="Unassembled WGS sequence"/>
</dbReference>
<evidence type="ECO:0000313" key="5">
    <source>
        <dbReference type="Proteomes" id="UP000622797"/>
    </source>
</evidence>
<dbReference type="InterPro" id="IPR002110">
    <property type="entry name" value="Ankyrin_rpt"/>
</dbReference>
<dbReference type="InterPro" id="IPR036770">
    <property type="entry name" value="Ankyrin_rpt-contain_sf"/>
</dbReference>
<sequence length="395" mass="43579">MTLQNIATELIELIALHLESDADLNALCRTSRLFYHLFNKHLYRQDAHKACKALLWGSSAGLVSTVNKSLEHDADINVSNPEGETPPFLAVRNQRMDMVRLLLAKGPSLRHRNRDRNSIVYLAASIGNADLVRILLTLGADPNGPQFGYDTPMLAAVRRGDLEVVKAIFEAGSYMDEADEMGETPLQVVVSCAQHDILAFFLDNGILREDSAWFRGARALEIAIANQDIHTLKLLLEGGANSVALWPDGRNAIMNAAASGEDDMAILMTEKLVDPAEIKDEYGRGLLWYAVRGRCEKYTEVLLDKGLGPLTLNRWIPLTGAILGGSTKIVELLLDRGATLDYKDDIRRTPLRIAFEAGQRGVVKLLVKKGASLEEAKLDDVQMELMQKFLASSSE</sequence>
<evidence type="ECO:0000256" key="3">
    <source>
        <dbReference type="PROSITE-ProRule" id="PRU00023"/>
    </source>
</evidence>
<keyword evidence="1" id="KW-0677">Repeat</keyword>
<dbReference type="Gene3D" id="1.25.40.20">
    <property type="entry name" value="Ankyrin repeat-containing domain"/>
    <property type="match status" value="1"/>
</dbReference>
<feature type="repeat" description="ANK" evidence="3">
    <location>
        <begin position="82"/>
        <end position="114"/>
    </location>
</feature>
<name>A0A8H4U2H7_9HYPO</name>
<proteinExistence type="predicted"/>
<feature type="repeat" description="ANK" evidence="3">
    <location>
        <begin position="346"/>
        <end position="378"/>
    </location>
</feature>
<protein>
    <recommendedName>
        <fullName evidence="6">Ankyrin</fullName>
    </recommendedName>
</protein>
<organism evidence="4 5">
    <name type="scientific">Fusarium sarcochroum</name>
    <dbReference type="NCBI Taxonomy" id="1208366"/>
    <lineage>
        <taxon>Eukaryota</taxon>
        <taxon>Fungi</taxon>
        <taxon>Dikarya</taxon>
        <taxon>Ascomycota</taxon>
        <taxon>Pezizomycotina</taxon>
        <taxon>Sordariomycetes</taxon>
        <taxon>Hypocreomycetidae</taxon>
        <taxon>Hypocreales</taxon>
        <taxon>Nectriaceae</taxon>
        <taxon>Fusarium</taxon>
        <taxon>Fusarium lateritium species complex</taxon>
    </lineage>
</organism>
<keyword evidence="2 3" id="KW-0040">ANK repeat</keyword>
<dbReference type="OrthoDB" id="341259at2759"/>
<dbReference type="SUPFAM" id="SSF48403">
    <property type="entry name" value="Ankyrin repeat"/>
    <property type="match status" value="1"/>
</dbReference>
<accession>A0A8H4U2H7</accession>
<evidence type="ECO:0000256" key="1">
    <source>
        <dbReference type="ARBA" id="ARBA00022737"/>
    </source>
</evidence>
<dbReference type="PANTHER" id="PTHR24198:SF165">
    <property type="entry name" value="ANKYRIN REPEAT-CONTAINING PROTEIN-RELATED"/>
    <property type="match status" value="1"/>
</dbReference>
<keyword evidence="5" id="KW-1185">Reference proteome</keyword>
<dbReference type="Pfam" id="PF12796">
    <property type="entry name" value="Ank_2"/>
    <property type="match status" value="3"/>
</dbReference>
<dbReference type="PROSITE" id="PS50088">
    <property type="entry name" value="ANK_REPEAT"/>
    <property type="match status" value="5"/>
</dbReference>
<gene>
    <name evidence="4" type="ORF">FSARC_4025</name>
</gene>
<dbReference type="PANTHER" id="PTHR24198">
    <property type="entry name" value="ANKYRIN REPEAT AND PROTEIN KINASE DOMAIN-CONTAINING PROTEIN"/>
    <property type="match status" value="1"/>
</dbReference>
<reference evidence="4" key="2">
    <citation type="submission" date="2020-05" db="EMBL/GenBank/DDBJ databases">
        <authorList>
            <person name="Kim H.-S."/>
            <person name="Proctor R.H."/>
            <person name="Brown D.W."/>
        </authorList>
    </citation>
    <scope>NUCLEOTIDE SEQUENCE</scope>
    <source>
        <strain evidence="4">NRRL 20472</strain>
    </source>
</reference>
<reference evidence="4" key="1">
    <citation type="journal article" date="2020" name="BMC Genomics">
        <title>Correction to: Identification and distribution of gene clusters required for synthesis of sphingolipid metabolism inhibitors in diverse species of the filamentous fungus Fusarium.</title>
        <authorList>
            <person name="Kim H.S."/>
            <person name="Lohmar J.M."/>
            <person name="Busman M."/>
            <person name="Brown D.W."/>
            <person name="Naumann T.A."/>
            <person name="Divon H.H."/>
            <person name="Lysoe E."/>
            <person name="Uhlig S."/>
            <person name="Proctor R.H."/>
        </authorList>
    </citation>
    <scope>NUCLEOTIDE SEQUENCE</scope>
    <source>
        <strain evidence="4">NRRL 20472</strain>
    </source>
</reference>
<evidence type="ECO:0000256" key="2">
    <source>
        <dbReference type="ARBA" id="ARBA00023043"/>
    </source>
</evidence>
<dbReference type="AlphaFoldDB" id="A0A8H4U2H7"/>
<feature type="repeat" description="ANK" evidence="3">
    <location>
        <begin position="313"/>
        <end position="345"/>
    </location>
</feature>
<comment type="caution">
    <text evidence="4">The sequence shown here is derived from an EMBL/GenBank/DDBJ whole genome shotgun (WGS) entry which is preliminary data.</text>
</comment>
<dbReference type="PROSITE" id="PS50297">
    <property type="entry name" value="ANK_REP_REGION"/>
    <property type="match status" value="3"/>
</dbReference>
<feature type="repeat" description="ANK" evidence="3">
    <location>
        <begin position="148"/>
        <end position="180"/>
    </location>
</feature>
<feature type="repeat" description="ANK" evidence="3">
    <location>
        <begin position="115"/>
        <end position="143"/>
    </location>
</feature>
<evidence type="ECO:0008006" key="6">
    <source>
        <dbReference type="Google" id="ProtNLM"/>
    </source>
</evidence>
<dbReference type="EMBL" id="JABEXW010000193">
    <property type="protein sequence ID" value="KAF4968601.1"/>
    <property type="molecule type" value="Genomic_DNA"/>
</dbReference>
<evidence type="ECO:0000313" key="4">
    <source>
        <dbReference type="EMBL" id="KAF4968601.1"/>
    </source>
</evidence>